<evidence type="ECO:0000313" key="2">
    <source>
        <dbReference type="Proteomes" id="UP000641954"/>
    </source>
</evidence>
<comment type="caution">
    <text evidence="1">The sequence shown here is derived from an EMBL/GenBank/DDBJ whole genome shotgun (WGS) entry which is preliminary data.</text>
</comment>
<dbReference type="Proteomes" id="UP000641954">
    <property type="component" value="Unassembled WGS sequence"/>
</dbReference>
<gene>
    <name evidence="1" type="ORF">H6G72_27195</name>
</gene>
<protein>
    <submittedName>
        <fullName evidence="1">AAA-like domain-containing protein</fullName>
    </submittedName>
</protein>
<dbReference type="EMBL" id="JACJSK010000072">
    <property type="protein sequence ID" value="MBD2547447.1"/>
    <property type="molecule type" value="Genomic_DNA"/>
</dbReference>
<dbReference type="Gene3D" id="3.40.50.300">
    <property type="entry name" value="P-loop containing nucleotide triphosphate hydrolases"/>
    <property type="match status" value="1"/>
</dbReference>
<accession>A0ABR8ELT5</accession>
<dbReference type="InterPro" id="IPR027417">
    <property type="entry name" value="P-loop_NTPase"/>
</dbReference>
<organism evidence="1 2">
    <name type="scientific">Planktothricoides raciborskii FACHB-1370</name>
    <dbReference type="NCBI Taxonomy" id="2949576"/>
    <lineage>
        <taxon>Bacteria</taxon>
        <taxon>Bacillati</taxon>
        <taxon>Cyanobacteriota</taxon>
        <taxon>Cyanophyceae</taxon>
        <taxon>Oscillatoriophycideae</taxon>
        <taxon>Oscillatoriales</taxon>
        <taxon>Oscillatoriaceae</taxon>
        <taxon>Planktothricoides</taxon>
    </lineage>
</organism>
<dbReference type="RefSeq" id="WP_190880589.1">
    <property type="nucleotide sequence ID" value="NZ_JACJSK010000072.1"/>
</dbReference>
<dbReference type="SUPFAM" id="SSF52540">
    <property type="entry name" value="P-loop containing nucleoside triphosphate hydrolases"/>
    <property type="match status" value="1"/>
</dbReference>
<evidence type="ECO:0000313" key="1">
    <source>
        <dbReference type="EMBL" id="MBD2547447.1"/>
    </source>
</evidence>
<keyword evidence="2" id="KW-1185">Reference proteome</keyword>
<dbReference type="Pfam" id="PF14516">
    <property type="entry name" value="AAA_35"/>
    <property type="match status" value="1"/>
</dbReference>
<reference evidence="1 2" key="1">
    <citation type="journal article" date="2020" name="ISME J.">
        <title>Comparative genomics reveals insights into cyanobacterial evolution and habitat adaptation.</title>
        <authorList>
            <person name="Chen M.Y."/>
            <person name="Teng W.K."/>
            <person name="Zhao L."/>
            <person name="Hu C.X."/>
            <person name="Zhou Y.K."/>
            <person name="Han B.P."/>
            <person name="Song L.R."/>
            <person name="Shu W.S."/>
        </authorList>
    </citation>
    <scope>NUCLEOTIDE SEQUENCE [LARGE SCALE GENOMIC DNA]</scope>
    <source>
        <strain evidence="1 2">FACHB-1370</strain>
    </source>
</reference>
<sequence>MITSLEYPTGPVAIESPFYVPRPPVEEQAYQDITKPGCLIRIKAPKEMGKSSLMLRINHHARSLGYYTATVDLQKIDTADFQNIDRFLRVFCTQISYALNLKPNLDDYWDEDLGSKVNCTLYFQWYLLEAIHRPLVLCINELSLIFEYPQLAQEFLPLLRSRSVADATSWFEEAKQVQPWSKLRLLVVYSTEVYVPLRINQSPFNIGLPLTLPEFTRGQVQQLARLHDLPWDERKTDKLMAMVGGHPLLIRLALYNLCHNSEFSLEQLLATAARDTGIYREHLRRHLATLQADEQIATVFLQIITGNYSGNHSANHS</sequence>
<name>A0ABR8ELT5_9CYAN</name>
<proteinExistence type="predicted"/>